<proteinExistence type="predicted"/>
<protein>
    <submittedName>
        <fullName evidence="2">Uncharacterized protein</fullName>
    </submittedName>
</protein>
<sequence>MASINSLKAEYGFDHLEWNLFAASHGKGAFDGIGRSVKRFVAKEEVKEEEAHSKCTLVLKSPKSTANTDSDWTDDCLEILTNPKLRKRIPDPDISVPSVSDQSKSSLPLKKRLRVSDVYSDSDNEFINDKT</sequence>
<organism evidence="2 3">
    <name type="scientific">Cryptolaemus montrouzieri</name>
    <dbReference type="NCBI Taxonomy" id="559131"/>
    <lineage>
        <taxon>Eukaryota</taxon>
        <taxon>Metazoa</taxon>
        <taxon>Ecdysozoa</taxon>
        <taxon>Arthropoda</taxon>
        <taxon>Hexapoda</taxon>
        <taxon>Insecta</taxon>
        <taxon>Pterygota</taxon>
        <taxon>Neoptera</taxon>
        <taxon>Endopterygota</taxon>
        <taxon>Coleoptera</taxon>
        <taxon>Polyphaga</taxon>
        <taxon>Cucujiformia</taxon>
        <taxon>Coccinelloidea</taxon>
        <taxon>Coccinellidae</taxon>
        <taxon>Scymninae</taxon>
        <taxon>Scymnini</taxon>
        <taxon>Cryptolaemus</taxon>
    </lineage>
</organism>
<name>A0ABD2N5W6_9CUCU</name>
<dbReference type="EMBL" id="JABFTP020000062">
    <property type="protein sequence ID" value="KAL3274013.1"/>
    <property type="molecule type" value="Genomic_DNA"/>
</dbReference>
<dbReference type="Proteomes" id="UP001516400">
    <property type="component" value="Unassembled WGS sequence"/>
</dbReference>
<reference evidence="2 3" key="1">
    <citation type="journal article" date="2021" name="BMC Biol.">
        <title>Horizontally acquired antibacterial genes associated with adaptive radiation of ladybird beetles.</title>
        <authorList>
            <person name="Li H.S."/>
            <person name="Tang X.F."/>
            <person name="Huang Y.H."/>
            <person name="Xu Z.Y."/>
            <person name="Chen M.L."/>
            <person name="Du X.Y."/>
            <person name="Qiu B.Y."/>
            <person name="Chen P.T."/>
            <person name="Zhang W."/>
            <person name="Slipinski A."/>
            <person name="Escalona H.E."/>
            <person name="Waterhouse R.M."/>
            <person name="Zwick A."/>
            <person name="Pang H."/>
        </authorList>
    </citation>
    <scope>NUCLEOTIDE SEQUENCE [LARGE SCALE GENOMIC DNA]</scope>
    <source>
        <strain evidence="2">SYSU2018</strain>
    </source>
</reference>
<keyword evidence="3" id="KW-1185">Reference proteome</keyword>
<evidence type="ECO:0000313" key="2">
    <source>
        <dbReference type="EMBL" id="KAL3274013.1"/>
    </source>
</evidence>
<feature type="compositionally biased region" description="Low complexity" evidence="1">
    <location>
        <begin position="95"/>
        <end position="108"/>
    </location>
</feature>
<dbReference type="AlphaFoldDB" id="A0ABD2N5W6"/>
<gene>
    <name evidence="2" type="ORF">HHI36_015431</name>
</gene>
<evidence type="ECO:0000256" key="1">
    <source>
        <dbReference type="SAM" id="MobiDB-lite"/>
    </source>
</evidence>
<comment type="caution">
    <text evidence="2">The sequence shown here is derived from an EMBL/GenBank/DDBJ whole genome shotgun (WGS) entry which is preliminary data.</text>
</comment>
<feature type="region of interest" description="Disordered" evidence="1">
    <location>
        <begin position="89"/>
        <end position="108"/>
    </location>
</feature>
<evidence type="ECO:0000313" key="3">
    <source>
        <dbReference type="Proteomes" id="UP001516400"/>
    </source>
</evidence>
<accession>A0ABD2N5W6</accession>